<keyword evidence="2" id="KW-0378">Hydrolase</keyword>
<evidence type="ECO:0000313" key="3">
    <source>
        <dbReference type="Proteomes" id="UP000266118"/>
    </source>
</evidence>
<reference evidence="2 3" key="1">
    <citation type="submission" date="2018-09" db="EMBL/GenBank/DDBJ databases">
        <title>Arachidicoccus sp. nov., a bacterium isolated from soil.</title>
        <authorList>
            <person name="Weon H.-Y."/>
            <person name="Kwon S.-W."/>
            <person name="Lee S.A."/>
        </authorList>
    </citation>
    <scope>NUCLEOTIDE SEQUENCE [LARGE SCALE GENOMIC DNA]</scope>
    <source>
        <strain evidence="2 3">KIS59-12</strain>
    </source>
</reference>
<sequence length="259" mass="30082">MKVPDSLHLDPFYQKYADAFGIPIVSSSKVPDAALLVAKDIVNYMLSGRPDIRREMVKEGARVMVEAQSEMETDLPEHRNWKKPTKDDPRLVPEEREDYDKPGGIGSMTDRQYWNQRARGMGGLHTSCAEENLLGYPGTRYYGENIFVHEFSHNILGTIERLNKAFYDSVDAAYHRAKQTGKYKGQYALTTVQEYWAEGTQWWFWSNIEFYDKGIRIQSPSDLKNYDPDLYNLLAKVYIGHHIPADVYYSRNLRPARRR</sequence>
<evidence type="ECO:0000313" key="2">
    <source>
        <dbReference type="EMBL" id="AYD49384.1"/>
    </source>
</evidence>
<dbReference type="OrthoDB" id="9792407at2"/>
<protein>
    <submittedName>
        <fullName evidence="2">Glycoside hydrolase</fullName>
    </submittedName>
</protein>
<dbReference type="InterPro" id="IPR024079">
    <property type="entry name" value="MetalloPept_cat_dom_sf"/>
</dbReference>
<dbReference type="AlphaFoldDB" id="A0A386HV43"/>
<feature type="compositionally biased region" description="Basic and acidic residues" evidence="1">
    <location>
        <begin position="75"/>
        <end position="101"/>
    </location>
</feature>
<evidence type="ECO:0000256" key="1">
    <source>
        <dbReference type="SAM" id="MobiDB-lite"/>
    </source>
</evidence>
<accession>A0A386HV43</accession>
<gene>
    <name evidence="2" type="ORF">D6B99_09185</name>
</gene>
<dbReference type="EMBL" id="CP032489">
    <property type="protein sequence ID" value="AYD49384.1"/>
    <property type="molecule type" value="Genomic_DNA"/>
</dbReference>
<name>A0A386HV43_9BACT</name>
<dbReference type="KEGG" id="ark:D6B99_09185"/>
<dbReference type="Gene3D" id="3.40.390.10">
    <property type="entry name" value="Collagenase (Catalytic Domain)"/>
    <property type="match status" value="1"/>
</dbReference>
<organism evidence="2 3">
    <name type="scientific">Arachidicoccus soli</name>
    <dbReference type="NCBI Taxonomy" id="2341117"/>
    <lineage>
        <taxon>Bacteria</taxon>
        <taxon>Pseudomonadati</taxon>
        <taxon>Bacteroidota</taxon>
        <taxon>Chitinophagia</taxon>
        <taxon>Chitinophagales</taxon>
        <taxon>Chitinophagaceae</taxon>
        <taxon>Arachidicoccus</taxon>
    </lineage>
</organism>
<proteinExistence type="predicted"/>
<dbReference type="GO" id="GO:0008237">
    <property type="term" value="F:metallopeptidase activity"/>
    <property type="evidence" value="ECO:0007669"/>
    <property type="project" value="InterPro"/>
</dbReference>
<dbReference type="SUPFAM" id="SSF55486">
    <property type="entry name" value="Metalloproteases ('zincins'), catalytic domain"/>
    <property type="match status" value="1"/>
</dbReference>
<keyword evidence="3" id="KW-1185">Reference proteome</keyword>
<dbReference type="Proteomes" id="UP000266118">
    <property type="component" value="Chromosome"/>
</dbReference>
<feature type="region of interest" description="Disordered" evidence="1">
    <location>
        <begin position="69"/>
        <end position="106"/>
    </location>
</feature>